<feature type="domain" description="SCP" evidence="1">
    <location>
        <begin position="7"/>
        <end position="73"/>
    </location>
</feature>
<accession>A0A5K3FLD8</accession>
<dbReference type="InterPro" id="IPR035940">
    <property type="entry name" value="CAP_sf"/>
</dbReference>
<dbReference type="InterPro" id="IPR014044">
    <property type="entry name" value="CAP_dom"/>
</dbReference>
<dbReference type="AlphaFoldDB" id="A0A5K3FLD8"/>
<evidence type="ECO:0000313" key="2">
    <source>
        <dbReference type="WBParaSite" id="MCU_008742-RA"/>
    </source>
</evidence>
<reference evidence="2" key="1">
    <citation type="submission" date="2019-11" db="UniProtKB">
        <authorList>
            <consortium name="WormBaseParasite"/>
        </authorList>
    </citation>
    <scope>IDENTIFICATION</scope>
</reference>
<sequence length="126" mass="14471">VNNGSSPTYKTIISSLGEEARYFVYDNNSCTSECGLYKLIIWANLTDVGCAMRKCRYYDQRDLKFSHFMVCVYKYAGKFEDIKPYEKGEICSHCEPKDKCVRRQCEHIPKCATGKGKEHLTTQITA</sequence>
<dbReference type="Gene3D" id="3.40.33.10">
    <property type="entry name" value="CAP"/>
    <property type="match status" value="1"/>
</dbReference>
<dbReference type="WBParaSite" id="MCU_008742-RA">
    <property type="protein sequence ID" value="MCU_008742-RA"/>
    <property type="gene ID" value="MCU_008742"/>
</dbReference>
<dbReference type="Pfam" id="PF00188">
    <property type="entry name" value="CAP"/>
    <property type="match status" value="1"/>
</dbReference>
<name>A0A5K3FLD8_MESCO</name>
<organism evidence="2">
    <name type="scientific">Mesocestoides corti</name>
    <name type="common">Flatworm</name>
    <dbReference type="NCBI Taxonomy" id="53468"/>
    <lineage>
        <taxon>Eukaryota</taxon>
        <taxon>Metazoa</taxon>
        <taxon>Spiralia</taxon>
        <taxon>Lophotrochozoa</taxon>
        <taxon>Platyhelminthes</taxon>
        <taxon>Cestoda</taxon>
        <taxon>Eucestoda</taxon>
        <taxon>Cyclophyllidea</taxon>
        <taxon>Mesocestoididae</taxon>
        <taxon>Mesocestoides</taxon>
    </lineage>
</organism>
<evidence type="ECO:0000259" key="1">
    <source>
        <dbReference type="Pfam" id="PF00188"/>
    </source>
</evidence>
<proteinExistence type="predicted"/>
<dbReference type="SUPFAM" id="SSF55797">
    <property type="entry name" value="PR-1-like"/>
    <property type="match status" value="1"/>
</dbReference>
<protein>
    <submittedName>
        <fullName evidence="2">SCP domain-containing protein</fullName>
    </submittedName>
</protein>